<evidence type="ECO:0000256" key="7">
    <source>
        <dbReference type="ARBA" id="ARBA00022679"/>
    </source>
</evidence>
<dbReference type="InterPro" id="IPR040727">
    <property type="entry name" value="NAPRTase_N"/>
</dbReference>
<keyword evidence="7 9" id="KW-0808">Transferase</keyword>
<comment type="function">
    <text evidence="9">Catalyzes the first step in the biosynthesis of NAD from nicotinic acid, the ATP-dependent synthesis of beta-nicotinate D-ribonucleotide from nicotinate and 5-phospho-D-ribose 1-phosphate.</text>
</comment>
<dbReference type="PANTHER" id="PTHR11098">
    <property type="entry name" value="NICOTINATE PHOSPHORIBOSYLTRANSFERASE"/>
    <property type="match status" value="1"/>
</dbReference>
<dbReference type="NCBIfam" id="NF009131">
    <property type="entry name" value="PRK12484.1"/>
    <property type="match status" value="1"/>
</dbReference>
<dbReference type="KEGG" id="ttf:THTE_1706"/>
<dbReference type="GO" id="GO:0047280">
    <property type="term" value="F:nicotinamide phosphoribosyltransferase activity"/>
    <property type="evidence" value="ECO:0007669"/>
    <property type="project" value="UniProtKB-ARBA"/>
</dbReference>
<dbReference type="Pfam" id="PF17956">
    <property type="entry name" value="NAPRTase_C"/>
    <property type="match status" value="1"/>
</dbReference>
<dbReference type="InterPro" id="IPR013785">
    <property type="entry name" value="Aldolase_TIM"/>
</dbReference>
<evidence type="ECO:0000313" key="14">
    <source>
        <dbReference type="Proteomes" id="UP000215086"/>
    </source>
</evidence>
<dbReference type="UniPathway" id="UPA00253">
    <property type="reaction ID" value="UER00457"/>
</dbReference>
<dbReference type="Proteomes" id="UP000215086">
    <property type="component" value="Chromosome"/>
</dbReference>
<dbReference type="InterPro" id="IPR006405">
    <property type="entry name" value="Nic_PRibTrfase_pncB"/>
</dbReference>
<keyword evidence="5 9" id="KW-0436">Ligase</keyword>
<dbReference type="InterPro" id="IPR007229">
    <property type="entry name" value="Nic_PRibTrfase-Fam"/>
</dbReference>
<evidence type="ECO:0000256" key="4">
    <source>
        <dbReference type="ARBA" id="ARBA00022553"/>
    </source>
</evidence>
<dbReference type="Pfam" id="PF17767">
    <property type="entry name" value="NAPRTase_N"/>
    <property type="match status" value="1"/>
</dbReference>
<dbReference type="GO" id="GO:0004516">
    <property type="term" value="F:nicotinate phosphoribosyltransferase activity"/>
    <property type="evidence" value="ECO:0007669"/>
    <property type="project" value="UniProtKB-UniRule"/>
</dbReference>
<dbReference type="Gene3D" id="3.20.20.70">
    <property type="entry name" value="Aldolase class I"/>
    <property type="match status" value="1"/>
</dbReference>
<name>A0A286REB3_9BACT</name>
<dbReference type="PIRSF" id="PIRSF000484">
    <property type="entry name" value="NAPRT"/>
    <property type="match status" value="1"/>
</dbReference>
<comment type="pathway">
    <text evidence="1 9">Cofactor biosynthesis; NAD(+) biosynthesis; nicotinate D-ribonucleotide from nicotinate: step 1/1.</text>
</comment>
<evidence type="ECO:0000256" key="2">
    <source>
        <dbReference type="ARBA" id="ARBA00010897"/>
    </source>
</evidence>
<dbReference type="InterPro" id="IPR041619">
    <property type="entry name" value="NAPRTase_C"/>
</dbReference>
<dbReference type="AlphaFoldDB" id="A0A286REB3"/>
<dbReference type="InterPro" id="IPR041525">
    <property type="entry name" value="N/Namide_PRibTrfase"/>
</dbReference>
<keyword evidence="6 9" id="KW-0662">Pyridine nucleotide biosynthesis</keyword>
<dbReference type="EMBL" id="CP018477">
    <property type="protein sequence ID" value="ASV74308.1"/>
    <property type="molecule type" value="Genomic_DNA"/>
</dbReference>
<evidence type="ECO:0000256" key="9">
    <source>
        <dbReference type="RuleBase" id="RU365100"/>
    </source>
</evidence>
<evidence type="ECO:0000256" key="8">
    <source>
        <dbReference type="ARBA" id="ARBA00048668"/>
    </source>
</evidence>
<evidence type="ECO:0000259" key="11">
    <source>
        <dbReference type="Pfam" id="PF17767"/>
    </source>
</evidence>
<dbReference type="Gene3D" id="3.20.140.10">
    <property type="entry name" value="nicotinate phosphoribosyltransferase"/>
    <property type="match status" value="1"/>
</dbReference>
<evidence type="ECO:0000256" key="1">
    <source>
        <dbReference type="ARBA" id="ARBA00004952"/>
    </source>
</evidence>
<gene>
    <name evidence="13" type="ORF">THTE_1706</name>
</gene>
<evidence type="ECO:0000256" key="5">
    <source>
        <dbReference type="ARBA" id="ARBA00022598"/>
    </source>
</evidence>
<dbReference type="FunFam" id="3.20.20.70:FF:000076">
    <property type="entry name" value="Nicotinate phosphoribosyltransferase"/>
    <property type="match status" value="1"/>
</dbReference>
<feature type="domain" description="Nicotinate/nicotinamide phosphoribosyltransferase" evidence="10">
    <location>
        <begin position="166"/>
        <end position="347"/>
    </location>
</feature>
<dbReference type="GO" id="GO:0005829">
    <property type="term" value="C:cytosol"/>
    <property type="evidence" value="ECO:0007669"/>
    <property type="project" value="TreeGrafter"/>
</dbReference>
<keyword evidence="4" id="KW-0597">Phosphoprotein</keyword>
<comment type="similarity">
    <text evidence="2 9">Belongs to the NAPRTase family.</text>
</comment>
<feature type="domain" description="Nicotinate phosphoribosyltransferase C-terminal" evidence="12">
    <location>
        <begin position="375"/>
        <end position="464"/>
    </location>
</feature>
<evidence type="ECO:0000256" key="3">
    <source>
        <dbReference type="ARBA" id="ARBA00013236"/>
    </source>
</evidence>
<evidence type="ECO:0000259" key="12">
    <source>
        <dbReference type="Pfam" id="PF17956"/>
    </source>
</evidence>
<dbReference type="GO" id="GO:0034355">
    <property type="term" value="P:NAD+ biosynthetic process via the salvage pathway"/>
    <property type="evidence" value="ECO:0007669"/>
    <property type="project" value="TreeGrafter"/>
</dbReference>
<dbReference type="EC" id="6.3.4.21" evidence="3 9"/>
<proteinExistence type="inferred from homology"/>
<reference evidence="13 14" key="1">
    <citation type="journal article" name="Front. Microbiol.">
        <title>Sugar Metabolism of the First Thermophilic Planctomycete Thermogutta terrifontis: Comparative Genomic and Transcriptomic Approaches.</title>
        <authorList>
            <person name="Elcheninov A.G."/>
            <person name="Menzel P."/>
            <person name="Gudbergsdottir S.R."/>
            <person name="Slesarev A.I."/>
            <person name="Kadnikov V.V."/>
            <person name="Krogh A."/>
            <person name="Bonch-Osmolovskaya E.A."/>
            <person name="Peng X."/>
            <person name="Kublanov I.V."/>
        </authorList>
    </citation>
    <scope>NUCLEOTIDE SEQUENCE [LARGE SCALE GENOMIC DNA]</scope>
    <source>
        <strain evidence="13 14">R1</strain>
    </source>
</reference>
<evidence type="ECO:0000256" key="6">
    <source>
        <dbReference type="ARBA" id="ARBA00022642"/>
    </source>
</evidence>
<evidence type="ECO:0000313" key="13">
    <source>
        <dbReference type="EMBL" id="ASV74308.1"/>
    </source>
</evidence>
<evidence type="ECO:0000259" key="10">
    <source>
        <dbReference type="Pfam" id="PF04095"/>
    </source>
</evidence>
<accession>A0A286REB3</accession>
<protein>
    <recommendedName>
        <fullName evidence="3 9">Nicotinate phosphoribosyltransferase</fullName>
        <ecNumber evidence="3 9">6.3.4.21</ecNumber>
    </recommendedName>
</protein>
<organism evidence="13 14">
    <name type="scientific">Thermogutta terrifontis</name>
    <dbReference type="NCBI Taxonomy" id="1331910"/>
    <lineage>
        <taxon>Bacteria</taxon>
        <taxon>Pseudomonadati</taxon>
        <taxon>Planctomycetota</taxon>
        <taxon>Planctomycetia</taxon>
        <taxon>Pirellulales</taxon>
        <taxon>Thermoguttaceae</taxon>
        <taxon>Thermogutta</taxon>
    </lineage>
</organism>
<dbReference type="InterPro" id="IPR036068">
    <property type="entry name" value="Nicotinate_pribotase-like_C"/>
</dbReference>
<keyword evidence="14" id="KW-1185">Reference proteome</keyword>
<dbReference type="NCBIfam" id="NF006695">
    <property type="entry name" value="PRK09243.1-2"/>
    <property type="match status" value="1"/>
</dbReference>
<dbReference type="PANTHER" id="PTHR11098:SF1">
    <property type="entry name" value="NICOTINATE PHOSPHORIBOSYLTRANSFERASE"/>
    <property type="match status" value="1"/>
</dbReference>
<dbReference type="SUPFAM" id="SSF54675">
    <property type="entry name" value="Nicotinate/Quinolinate PRTase N-terminal domain-like"/>
    <property type="match status" value="1"/>
</dbReference>
<comment type="PTM">
    <text evidence="9">Transiently phosphorylated on a His residue during the reaction cycle. Phosphorylation strongly increases the affinity for substrates and increases the rate of nicotinate D-ribonucleotide production. Dephosphorylation regenerates the low-affinity form of the enzyme, leading to product release.</text>
</comment>
<feature type="domain" description="Nicotinate phosphoribosyltransferase N-terminal" evidence="11">
    <location>
        <begin position="14"/>
        <end position="143"/>
    </location>
</feature>
<dbReference type="SUPFAM" id="SSF51690">
    <property type="entry name" value="Nicotinate/Quinolinate PRTase C-terminal domain-like"/>
    <property type="match status" value="1"/>
</dbReference>
<dbReference type="Pfam" id="PF04095">
    <property type="entry name" value="NAPRTase"/>
    <property type="match status" value="1"/>
</dbReference>
<sequence>MTSYAKAIFSNPALLTDLYQLTMAQGYWRQGWADRRAVFHLFFRRAPFGGRFAIACGMEAVVEFLKRWRFTEEDLGYLATLKAPDGRPLFCPEFLDYLAGLRFEGELLAVREGTIIFAHEPFLRVQAGLLVSQLLETPLLNLVGFPTLVATKAARVARAAHPDPVIEFGLRRAQGFEAALIAARATYIGGCVGTSHVLAGKLWDIPVRGTQAHSWILAFGDERRAFEAYAESYPSSCVLLVDTFDTIQGVKHAIEVAQKLKEKGHRLLGIRLDSGDLVTLSQKARQMLDEAGLNDVVILASGDLDEYRISRLKAAGAQINAWGVGTRLTTAFDEPALSVVYKLAAIQDGNGAWHDRMKISAETAKQTLPGILRVRRYYAAGQSQMDVIYDERDPQDLQLPAKRGKEFTFDEAVELLQPLWVGGEPVQEVRSLKEIREYVQRQLGAFASEYLSLRRAKAFPVKMARGVAIRRRQLRYHHEEPSA</sequence>
<dbReference type="NCBIfam" id="TIGR01513">
    <property type="entry name" value="NAPRTase_put"/>
    <property type="match status" value="1"/>
</dbReference>
<comment type="catalytic activity">
    <reaction evidence="8 9">
        <text>5-phospho-alpha-D-ribose 1-diphosphate + nicotinate + ATP + H2O = nicotinate beta-D-ribonucleotide + ADP + phosphate + diphosphate</text>
        <dbReference type="Rhea" id="RHEA:36163"/>
        <dbReference type="ChEBI" id="CHEBI:15377"/>
        <dbReference type="ChEBI" id="CHEBI:30616"/>
        <dbReference type="ChEBI" id="CHEBI:32544"/>
        <dbReference type="ChEBI" id="CHEBI:33019"/>
        <dbReference type="ChEBI" id="CHEBI:43474"/>
        <dbReference type="ChEBI" id="CHEBI:57502"/>
        <dbReference type="ChEBI" id="CHEBI:58017"/>
        <dbReference type="ChEBI" id="CHEBI:456216"/>
        <dbReference type="EC" id="6.3.4.21"/>
    </reaction>
</comment>
<dbReference type="RefSeq" id="WP_095414668.1">
    <property type="nucleotide sequence ID" value="NZ_CP018477.1"/>
</dbReference>
<dbReference type="OrthoDB" id="9770610at2"/>
<dbReference type="CDD" id="cd01570">
    <property type="entry name" value="NAPRTase_A"/>
    <property type="match status" value="1"/>
</dbReference>
<keyword evidence="13" id="KW-0328">Glycosyltransferase</keyword>